<keyword evidence="2" id="KW-1185">Reference proteome</keyword>
<sequence>MSACELGHHSLIGDSVSLIEETEEQGSFLLGDSADSQDKHKMSEFLENFDAILSLKKKAHLVLDDPAGNSYIQSLAAPLDDSRLEKIFYTRSFEQNDELGLNDMRTENYEELEMPHRRSPKFFHISYYANCSSLSPQTLKSFVNCVVILSVCMNRRRQNGGLEQLYVGVIPDADFCPLPPPLPSMTMKTTQASDECLMCWLV</sequence>
<dbReference type="Proteomes" id="UP000887564">
    <property type="component" value="Unplaced"/>
</dbReference>
<reference evidence="3" key="1">
    <citation type="submission" date="2022-11" db="UniProtKB">
        <authorList>
            <consortium name="WormBaseParasite"/>
        </authorList>
    </citation>
    <scope>IDENTIFICATION</scope>
</reference>
<dbReference type="GO" id="GO:0005634">
    <property type="term" value="C:nucleus"/>
    <property type="evidence" value="ECO:0007669"/>
    <property type="project" value="TreeGrafter"/>
</dbReference>
<dbReference type="Pfam" id="PF22794">
    <property type="entry name" value="jr-ZPR1"/>
    <property type="match status" value="1"/>
</dbReference>
<evidence type="ECO:0000313" key="3">
    <source>
        <dbReference type="WBParaSite" id="PEQ_0001236201-mRNA-1"/>
    </source>
</evidence>
<feature type="domain" description="ZPR1 jelly-roll" evidence="1">
    <location>
        <begin position="31"/>
        <end position="101"/>
    </location>
</feature>
<dbReference type="PANTHER" id="PTHR10876">
    <property type="entry name" value="ZINC FINGER PROTEIN ZPR1"/>
    <property type="match status" value="1"/>
</dbReference>
<dbReference type="InterPro" id="IPR042451">
    <property type="entry name" value="ZPR1_A/B_dom"/>
</dbReference>
<dbReference type="Gene3D" id="2.60.120.1040">
    <property type="entry name" value="ZPR1, A/B domain"/>
    <property type="match status" value="1"/>
</dbReference>
<evidence type="ECO:0000259" key="1">
    <source>
        <dbReference type="Pfam" id="PF22794"/>
    </source>
</evidence>
<proteinExistence type="predicted"/>
<protein>
    <submittedName>
        <fullName evidence="3">Zinc finger ZPR1-type domain-containing protein</fullName>
    </submittedName>
</protein>
<dbReference type="WBParaSite" id="PEQ_0001236201-mRNA-1">
    <property type="protein sequence ID" value="PEQ_0001236201-mRNA-1"/>
    <property type="gene ID" value="PEQ_0001236201"/>
</dbReference>
<dbReference type="AlphaFoldDB" id="A0A914S212"/>
<name>A0A914S212_PAREQ</name>
<organism evidence="2 3">
    <name type="scientific">Parascaris equorum</name>
    <name type="common">Equine roundworm</name>
    <dbReference type="NCBI Taxonomy" id="6256"/>
    <lineage>
        <taxon>Eukaryota</taxon>
        <taxon>Metazoa</taxon>
        <taxon>Ecdysozoa</taxon>
        <taxon>Nematoda</taxon>
        <taxon>Chromadorea</taxon>
        <taxon>Rhabditida</taxon>
        <taxon>Spirurina</taxon>
        <taxon>Ascaridomorpha</taxon>
        <taxon>Ascaridoidea</taxon>
        <taxon>Ascarididae</taxon>
        <taxon>Parascaris</taxon>
    </lineage>
</organism>
<dbReference type="InterPro" id="IPR056180">
    <property type="entry name" value="ZPR1_jr_dom"/>
</dbReference>
<accession>A0A914S212</accession>
<dbReference type="InterPro" id="IPR040141">
    <property type="entry name" value="ZPR1"/>
</dbReference>
<evidence type="ECO:0000313" key="2">
    <source>
        <dbReference type="Proteomes" id="UP000887564"/>
    </source>
</evidence>
<dbReference type="PANTHER" id="PTHR10876:SF0">
    <property type="entry name" value="ZINC FINGER PROTEIN ZPR1"/>
    <property type="match status" value="1"/>
</dbReference>